<dbReference type="Pfam" id="PF02746">
    <property type="entry name" value="MR_MLE_N"/>
    <property type="match status" value="1"/>
</dbReference>
<evidence type="ECO:0000256" key="6">
    <source>
        <dbReference type="PIRSR" id="PIRSR634603-3"/>
    </source>
</evidence>
<dbReference type="Proteomes" id="UP000282211">
    <property type="component" value="Unassembled WGS sequence"/>
</dbReference>
<dbReference type="InterPro" id="IPR034603">
    <property type="entry name" value="Dipeptide_epimerase"/>
</dbReference>
<reference evidence="9 10" key="1">
    <citation type="submission" date="2018-10" db="EMBL/GenBank/DDBJ databases">
        <title>Genomic Encyclopedia of Type Strains, Phase IV (KMG-IV): sequencing the most valuable type-strain genomes for metagenomic binning, comparative biology and taxonomic classification.</title>
        <authorList>
            <person name="Goeker M."/>
        </authorList>
    </citation>
    <scope>NUCLEOTIDE SEQUENCE [LARGE SCALE GENOMIC DNA]</scope>
    <source>
        <strain evidence="9 10">DSM 22008</strain>
    </source>
</reference>
<evidence type="ECO:0000313" key="9">
    <source>
        <dbReference type="EMBL" id="RKQ71141.1"/>
    </source>
</evidence>
<dbReference type="GO" id="GO:0046872">
    <property type="term" value="F:metal ion binding"/>
    <property type="evidence" value="ECO:0007669"/>
    <property type="project" value="UniProtKB-KW"/>
</dbReference>
<dbReference type="GO" id="GO:0016855">
    <property type="term" value="F:racemase and epimerase activity, acting on amino acids and derivatives"/>
    <property type="evidence" value="ECO:0007669"/>
    <property type="project" value="UniProtKB-UniRule"/>
</dbReference>
<dbReference type="InterPro" id="IPR036849">
    <property type="entry name" value="Enolase-like_C_sf"/>
</dbReference>
<dbReference type="Gene3D" id="3.20.20.120">
    <property type="entry name" value="Enolase-like C-terminal domain"/>
    <property type="match status" value="1"/>
</dbReference>
<dbReference type="PANTHER" id="PTHR48080">
    <property type="entry name" value="D-GALACTONATE DEHYDRATASE-RELATED"/>
    <property type="match status" value="1"/>
</dbReference>
<dbReference type="InterPro" id="IPR034593">
    <property type="entry name" value="DgoD-like"/>
</dbReference>
<feature type="binding site" evidence="6">
    <location>
        <position position="226"/>
    </location>
    <ligand>
        <name>Mg(2+)</name>
        <dbReference type="ChEBI" id="CHEBI:18420"/>
    </ligand>
</feature>
<keyword evidence="10" id="KW-1185">Reference proteome</keyword>
<accession>A0A420WJD5</accession>
<evidence type="ECO:0000256" key="2">
    <source>
        <dbReference type="ARBA" id="ARBA00022723"/>
    </source>
</evidence>
<dbReference type="SUPFAM" id="SSF51604">
    <property type="entry name" value="Enolase C-terminal domain-like"/>
    <property type="match status" value="1"/>
</dbReference>
<organism evidence="9 10">
    <name type="scientific">Litorimonas taeanensis</name>
    <dbReference type="NCBI Taxonomy" id="568099"/>
    <lineage>
        <taxon>Bacteria</taxon>
        <taxon>Pseudomonadati</taxon>
        <taxon>Pseudomonadota</taxon>
        <taxon>Alphaproteobacteria</taxon>
        <taxon>Maricaulales</taxon>
        <taxon>Robiginitomaculaceae</taxon>
    </lineage>
</organism>
<gene>
    <name evidence="9" type="ORF">DES40_0452</name>
</gene>
<comment type="similarity">
    <text evidence="1 7">Belongs to the mandelate racemase/muconate lactonizing enzyme family.</text>
</comment>
<dbReference type="RefSeq" id="WP_170144841.1">
    <property type="nucleotide sequence ID" value="NZ_RBII01000001.1"/>
</dbReference>
<dbReference type="EC" id="5.1.1.-" evidence="7"/>
<evidence type="ECO:0000256" key="7">
    <source>
        <dbReference type="RuleBase" id="RU366006"/>
    </source>
</evidence>
<dbReference type="AlphaFoldDB" id="A0A420WJD5"/>
<evidence type="ECO:0000256" key="1">
    <source>
        <dbReference type="ARBA" id="ARBA00008031"/>
    </source>
</evidence>
<evidence type="ECO:0000256" key="5">
    <source>
        <dbReference type="PIRSR" id="PIRSR634603-1"/>
    </source>
</evidence>
<comment type="caution">
    <text evidence="9">The sequence shown here is derived from an EMBL/GenBank/DDBJ whole genome shotgun (WGS) entry which is preliminary data.</text>
</comment>
<evidence type="ECO:0000256" key="3">
    <source>
        <dbReference type="ARBA" id="ARBA00022842"/>
    </source>
</evidence>
<name>A0A420WJD5_9PROT</name>
<feature type="domain" description="Mandelate racemase/muconate lactonizing enzyme C-terminal" evidence="8">
    <location>
        <begin position="131"/>
        <end position="224"/>
    </location>
</feature>
<keyword evidence="2 6" id="KW-0479">Metal-binding</keyword>
<feature type="active site" description="Proton acceptor; specific for (S)-substrate epimerization" evidence="5">
    <location>
        <position position="248"/>
    </location>
</feature>
<dbReference type="InParanoid" id="A0A420WJD5"/>
<feature type="active site" description="Proton acceptor; specific for (R)-substrate epimerization" evidence="5">
    <location>
        <position position="150"/>
    </location>
</feature>
<dbReference type="InterPro" id="IPR029065">
    <property type="entry name" value="Enolase_C-like"/>
</dbReference>
<dbReference type="InterPro" id="IPR013341">
    <property type="entry name" value="Mandelate_racemase_N_dom"/>
</dbReference>
<dbReference type="EMBL" id="RBII01000001">
    <property type="protein sequence ID" value="RKQ71141.1"/>
    <property type="molecule type" value="Genomic_DNA"/>
</dbReference>
<proteinExistence type="inferred from homology"/>
<evidence type="ECO:0000256" key="4">
    <source>
        <dbReference type="ARBA" id="ARBA00023235"/>
    </source>
</evidence>
<dbReference type="Gene3D" id="3.30.390.10">
    <property type="entry name" value="Enolase-like, N-terminal domain"/>
    <property type="match status" value="1"/>
</dbReference>
<dbReference type="InterPro" id="IPR029017">
    <property type="entry name" value="Enolase-like_N"/>
</dbReference>
<dbReference type="PANTHER" id="PTHR48080:SF3">
    <property type="entry name" value="ENOLASE SUPERFAMILY MEMBER DDB_G0284701"/>
    <property type="match status" value="1"/>
</dbReference>
<dbReference type="InterPro" id="IPR013342">
    <property type="entry name" value="Mandelate_racemase_C"/>
</dbReference>
<dbReference type="SUPFAM" id="SSF54826">
    <property type="entry name" value="Enolase N-terminal domain-like"/>
    <property type="match status" value="1"/>
</dbReference>
<dbReference type="FunCoup" id="A0A420WJD5">
    <property type="interactions" value="57"/>
</dbReference>
<evidence type="ECO:0000259" key="8">
    <source>
        <dbReference type="SMART" id="SM00922"/>
    </source>
</evidence>
<keyword evidence="3 6" id="KW-0460">Magnesium</keyword>
<keyword evidence="4 7" id="KW-0413">Isomerase</keyword>
<protein>
    <recommendedName>
        <fullName evidence="7">Dipeptide epimerase</fullName>
        <ecNumber evidence="7">5.1.1.-</ecNumber>
    </recommendedName>
</protein>
<feature type="binding site" evidence="6">
    <location>
        <position position="203"/>
    </location>
    <ligand>
        <name>Mg(2+)</name>
        <dbReference type="ChEBI" id="CHEBI:18420"/>
    </ligand>
</feature>
<dbReference type="Pfam" id="PF13378">
    <property type="entry name" value="MR_MLE_C"/>
    <property type="match status" value="1"/>
</dbReference>
<feature type="binding site" evidence="6">
    <location>
        <position position="177"/>
    </location>
    <ligand>
        <name>Mg(2+)</name>
        <dbReference type="ChEBI" id="CHEBI:18420"/>
    </ligand>
</feature>
<comment type="cofactor">
    <cofactor evidence="6 7">
        <name>Mg(2+)</name>
        <dbReference type="ChEBI" id="CHEBI:18420"/>
    </cofactor>
    <text evidence="6 7">Binds 1 Mg(2+) ion per subunit.</text>
</comment>
<dbReference type="CDD" id="cd03319">
    <property type="entry name" value="L-Ala-DL-Glu_epimerase"/>
    <property type="match status" value="1"/>
</dbReference>
<dbReference type="SMART" id="SM00922">
    <property type="entry name" value="MR_MLE"/>
    <property type="match status" value="1"/>
</dbReference>
<evidence type="ECO:0000313" key="10">
    <source>
        <dbReference type="Proteomes" id="UP000282211"/>
    </source>
</evidence>
<sequence>MPILKLTAEIIRKPLVKPFAIATGSRDYQDVLYVTLSDGQYLGRGAATGVKYLGLTPDICLQQVKEIQHALKTTITRQELLTLLPPTGARFAIDSALWELEAARQNTTVATLLGINPKPVKTAFTIVLDTPEAMADQARAEAWRPLLKVKLGGSTQHEIERIHAVRNAAPKAQLVIDANAAWTGEQFSAYAPTIAELGYDLLEQPFAIGQDNQLADYAHSLPLCADESFQDLHDLDRAAKYYDAVNIKLDKCGGLTAALDIEKAARERGLKIFIGCMLAPTQAIAPAFLLAQKADYVDLDGPFWFTDKDKQVRLTDQGLFDVIPQELWGTGQKL</sequence>